<gene>
    <name evidence="7" type="ORF">IQ217_01905</name>
</gene>
<dbReference type="GO" id="GO:0016301">
    <property type="term" value="F:kinase activity"/>
    <property type="evidence" value="ECO:0007669"/>
    <property type="project" value="UniProtKB-KW"/>
</dbReference>
<dbReference type="InterPro" id="IPR036097">
    <property type="entry name" value="HisK_dim/P_sf"/>
</dbReference>
<evidence type="ECO:0000256" key="5">
    <source>
        <dbReference type="ARBA" id="ARBA00023012"/>
    </source>
</evidence>
<evidence type="ECO:0000256" key="4">
    <source>
        <dbReference type="ARBA" id="ARBA00022777"/>
    </source>
</evidence>
<evidence type="ECO:0000256" key="1">
    <source>
        <dbReference type="ARBA" id="ARBA00000085"/>
    </source>
</evidence>
<dbReference type="Proteomes" id="UP000658720">
    <property type="component" value="Unassembled WGS sequence"/>
</dbReference>
<keyword evidence="4 7" id="KW-0808">Transferase</keyword>
<accession>A0ABR9VQ71</accession>
<dbReference type="Pfam" id="PF00512">
    <property type="entry name" value="HisKA"/>
    <property type="match status" value="1"/>
</dbReference>
<dbReference type="EC" id="2.7.13.3" evidence="2"/>
<organism evidence="7 8">
    <name type="scientific">Synechocystis salina LEGE 00031</name>
    <dbReference type="NCBI Taxonomy" id="1828736"/>
    <lineage>
        <taxon>Bacteria</taxon>
        <taxon>Bacillati</taxon>
        <taxon>Cyanobacteriota</taxon>
        <taxon>Cyanophyceae</taxon>
        <taxon>Synechococcales</taxon>
        <taxon>Merismopediaceae</taxon>
        <taxon>Synechocystis</taxon>
    </lineage>
</organism>
<dbReference type="EMBL" id="JADEVV010000003">
    <property type="protein sequence ID" value="MBE9252623.1"/>
    <property type="molecule type" value="Genomic_DNA"/>
</dbReference>
<evidence type="ECO:0000259" key="6">
    <source>
        <dbReference type="PROSITE" id="PS50109"/>
    </source>
</evidence>
<keyword evidence="4 7" id="KW-0418">Kinase</keyword>
<evidence type="ECO:0000256" key="3">
    <source>
        <dbReference type="ARBA" id="ARBA00022553"/>
    </source>
</evidence>
<name>A0ABR9VQ71_9SYNC</name>
<keyword evidence="5" id="KW-0902">Two-component regulatory system</keyword>
<evidence type="ECO:0000256" key="2">
    <source>
        <dbReference type="ARBA" id="ARBA00012438"/>
    </source>
</evidence>
<dbReference type="SUPFAM" id="SSF47384">
    <property type="entry name" value="Homodimeric domain of signal transducing histidine kinase"/>
    <property type="match status" value="1"/>
</dbReference>
<comment type="catalytic activity">
    <reaction evidence="1">
        <text>ATP + protein L-histidine = ADP + protein N-phospho-L-histidine.</text>
        <dbReference type="EC" id="2.7.13.3"/>
    </reaction>
</comment>
<dbReference type="InterPro" id="IPR005467">
    <property type="entry name" value="His_kinase_dom"/>
</dbReference>
<feature type="domain" description="Histidine kinase" evidence="6">
    <location>
        <begin position="237"/>
        <end position="451"/>
    </location>
</feature>
<dbReference type="SMART" id="SM00388">
    <property type="entry name" value="HisKA"/>
    <property type="match status" value="1"/>
</dbReference>
<reference evidence="7 8" key="1">
    <citation type="submission" date="2020-10" db="EMBL/GenBank/DDBJ databases">
        <authorList>
            <person name="Castelo-Branco R."/>
            <person name="Eusebio N."/>
            <person name="Adriana R."/>
            <person name="Vieira A."/>
            <person name="Brugerolle De Fraissinette N."/>
            <person name="Rezende De Castro R."/>
            <person name="Schneider M.P."/>
            <person name="Vasconcelos V."/>
            <person name="Leao P.N."/>
        </authorList>
    </citation>
    <scope>NUCLEOTIDE SEQUENCE [LARGE SCALE GENOMIC DNA]</scope>
    <source>
        <strain evidence="7 8">LEGE 00031</strain>
    </source>
</reference>
<keyword evidence="3" id="KW-0597">Phosphoprotein</keyword>
<dbReference type="PROSITE" id="PS50109">
    <property type="entry name" value="HIS_KIN"/>
    <property type="match status" value="1"/>
</dbReference>
<dbReference type="PANTHER" id="PTHR43547">
    <property type="entry name" value="TWO-COMPONENT HISTIDINE KINASE"/>
    <property type="match status" value="1"/>
</dbReference>
<dbReference type="CDD" id="cd00082">
    <property type="entry name" value="HisKA"/>
    <property type="match status" value="1"/>
</dbReference>
<proteinExistence type="predicted"/>
<dbReference type="Gene3D" id="1.10.287.130">
    <property type="match status" value="1"/>
</dbReference>
<evidence type="ECO:0000313" key="8">
    <source>
        <dbReference type="Proteomes" id="UP000658720"/>
    </source>
</evidence>
<dbReference type="Gene3D" id="3.30.565.10">
    <property type="entry name" value="Histidine kinase-like ATPase, C-terminal domain"/>
    <property type="match status" value="1"/>
</dbReference>
<dbReference type="PANTHER" id="PTHR43547:SF2">
    <property type="entry name" value="HYBRID SIGNAL TRANSDUCTION HISTIDINE KINASE C"/>
    <property type="match status" value="1"/>
</dbReference>
<dbReference type="InterPro" id="IPR003661">
    <property type="entry name" value="HisK_dim/P_dom"/>
</dbReference>
<evidence type="ECO:0000313" key="7">
    <source>
        <dbReference type="EMBL" id="MBE9252623.1"/>
    </source>
</evidence>
<keyword evidence="8" id="KW-1185">Reference proteome</keyword>
<comment type="caution">
    <text evidence="7">The sequence shown here is derived from an EMBL/GenBank/DDBJ whole genome shotgun (WGS) entry which is preliminary data.</text>
</comment>
<dbReference type="InterPro" id="IPR036890">
    <property type="entry name" value="HATPase_C_sf"/>
</dbReference>
<protein>
    <recommendedName>
        <fullName evidence="2">histidine kinase</fullName>
        <ecNumber evidence="2">2.7.13.3</ecNumber>
    </recommendedName>
</protein>
<sequence length="466" mass="52609">MNEVCLKLSDLFVSSGWGGYDRGRAPQWAHPKAQQQWFGAIAALEPFLRQTLPNVNVGGELPGICLAGPAPVLKDAVLVRNFYQGIATSWEEFSPWPCLVGEESEWSPTPPMREIPLFPQDPLAEEQFCWLMTPQFGLLLLLGKNEQGLAQFYWSFDPEILQQAWFSLQTRLKYGLGSDLPLLQKAIAAFNFPQPDFRLVTYFGQLMLDYQPNLHNLSPLQEQEAAEPSPDVELLQALTHEVRTPLTSIRTLTKLLLRRKDLSPEVLKRIESIDRECSDQISRMDLIFRATELESTPLPELVVPLTVTSLEAVFQAGIPRWQKQAQRYNVNLQAQIPHSLPQVWSNPSLLDQVLGGMIEKFVRNFNGGGEIHLKITTAGDQLKVQFHTQSVHQANPVKALGELLMFQPETGCLSLNWDVTKNLFQLLGGKLIVRRRSPSEEVLTIYLKCEQRTVPIANYGKAFTVV</sequence>
<dbReference type="RefSeq" id="WP_194018705.1">
    <property type="nucleotide sequence ID" value="NZ_JADEVV010000003.1"/>
</dbReference>